<evidence type="ECO:0000313" key="2">
    <source>
        <dbReference type="EMBL" id="NYE16872.1"/>
    </source>
</evidence>
<keyword evidence="3" id="KW-1185">Reference proteome</keyword>
<comment type="caution">
    <text evidence="2">The sequence shown here is derived from an EMBL/GenBank/DDBJ whole genome shotgun (WGS) entry which is preliminary data.</text>
</comment>
<protein>
    <submittedName>
        <fullName evidence="2">Uncharacterized protein</fullName>
    </submittedName>
</protein>
<organism evidence="2 3">
    <name type="scientific">Actinomadura citrea</name>
    <dbReference type="NCBI Taxonomy" id="46158"/>
    <lineage>
        <taxon>Bacteria</taxon>
        <taxon>Bacillati</taxon>
        <taxon>Actinomycetota</taxon>
        <taxon>Actinomycetes</taxon>
        <taxon>Streptosporangiales</taxon>
        <taxon>Thermomonosporaceae</taxon>
        <taxon>Actinomadura</taxon>
    </lineage>
</organism>
<evidence type="ECO:0000256" key="1">
    <source>
        <dbReference type="SAM" id="MobiDB-lite"/>
    </source>
</evidence>
<dbReference type="Proteomes" id="UP000591272">
    <property type="component" value="Unassembled WGS sequence"/>
</dbReference>
<gene>
    <name evidence="2" type="ORF">BJ999_007168</name>
</gene>
<dbReference type="EMBL" id="JACCBT010000001">
    <property type="protein sequence ID" value="NYE16872.1"/>
    <property type="molecule type" value="Genomic_DNA"/>
</dbReference>
<evidence type="ECO:0000313" key="3">
    <source>
        <dbReference type="Proteomes" id="UP000591272"/>
    </source>
</evidence>
<proteinExistence type="predicted"/>
<feature type="compositionally biased region" description="Basic and acidic residues" evidence="1">
    <location>
        <begin position="34"/>
        <end position="47"/>
    </location>
</feature>
<dbReference type="AlphaFoldDB" id="A0A7Y9GI34"/>
<feature type="region of interest" description="Disordered" evidence="1">
    <location>
        <begin position="14"/>
        <end position="47"/>
    </location>
</feature>
<accession>A0A7Y9GI34</accession>
<sequence>MTFTGTRNSAVLLRAGSASSSASSPTCRPPLLVPDRRRSGPADNPVHIEDAHFIGKVRRVPYRRAVSP</sequence>
<name>A0A7Y9GI34_9ACTN</name>
<reference evidence="2 3" key="1">
    <citation type="submission" date="2020-07" db="EMBL/GenBank/DDBJ databases">
        <title>Sequencing the genomes of 1000 actinobacteria strains.</title>
        <authorList>
            <person name="Klenk H.-P."/>
        </authorList>
    </citation>
    <scope>NUCLEOTIDE SEQUENCE [LARGE SCALE GENOMIC DNA]</scope>
    <source>
        <strain evidence="2 3">DSM 43461</strain>
    </source>
</reference>